<keyword evidence="11" id="KW-1185">Reference proteome</keyword>
<dbReference type="Proteomes" id="UP000249065">
    <property type="component" value="Unassembled WGS sequence"/>
</dbReference>
<feature type="compositionally biased region" description="Low complexity" evidence="8">
    <location>
        <begin position="141"/>
        <end position="169"/>
    </location>
</feature>
<dbReference type="PANTHER" id="PTHR21716">
    <property type="entry name" value="TRANSMEMBRANE PROTEIN"/>
    <property type="match status" value="1"/>
</dbReference>
<evidence type="ECO:0000313" key="11">
    <source>
        <dbReference type="Proteomes" id="UP000249065"/>
    </source>
</evidence>
<dbReference type="Pfam" id="PF01594">
    <property type="entry name" value="AI-2E_transport"/>
    <property type="match status" value="1"/>
</dbReference>
<feature type="transmembrane region" description="Helical" evidence="9">
    <location>
        <begin position="241"/>
        <end position="263"/>
    </location>
</feature>
<accession>A0A327MEL7</accession>
<dbReference type="OrthoDB" id="9799225at2"/>
<dbReference type="GO" id="GO:0005886">
    <property type="term" value="C:plasma membrane"/>
    <property type="evidence" value="ECO:0007669"/>
    <property type="project" value="UniProtKB-SubCell"/>
</dbReference>
<dbReference type="PANTHER" id="PTHR21716:SF53">
    <property type="entry name" value="PERMEASE PERM-RELATED"/>
    <property type="match status" value="1"/>
</dbReference>
<dbReference type="InterPro" id="IPR002549">
    <property type="entry name" value="AI-2E-like"/>
</dbReference>
<feature type="compositionally biased region" description="Pro residues" evidence="8">
    <location>
        <begin position="644"/>
        <end position="655"/>
    </location>
</feature>
<comment type="similarity">
    <text evidence="2">Belongs to the autoinducer-2 exporter (AI-2E) (TC 2.A.86) family.</text>
</comment>
<evidence type="ECO:0000313" key="10">
    <source>
        <dbReference type="EMBL" id="RAI58628.1"/>
    </source>
</evidence>
<evidence type="ECO:0000256" key="3">
    <source>
        <dbReference type="ARBA" id="ARBA00022448"/>
    </source>
</evidence>
<evidence type="ECO:0000256" key="9">
    <source>
        <dbReference type="SAM" id="Phobius"/>
    </source>
</evidence>
<keyword evidence="4" id="KW-1003">Cell membrane</keyword>
<evidence type="ECO:0000256" key="4">
    <source>
        <dbReference type="ARBA" id="ARBA00022475"/>
    </source>
</evidence>
<dbReference type="GO" id="GO:0055085">
    <property type="term" value="P:transmembrane transport"/>
    <property type="evidence" value="ECO:0007669"/>
    <property type="project" value="TreeGrafter"/>
</dbReference>
<comment type="subcellular location">
    <subcellularLocation>
        <location evidence="1">Cell membrane</location>
        <topology evidence="1">Multi-pass membrane protein</topology>
    </subcellularLocation>
</comment>
<feature type="transmembrane region" description="Helical" evidence="9">
    <location>
        <begin position="183"/>
        <end position="206"/>
    </location>
</feature>
<dbReference type="AlphaFoldDB" id="A0A327MEL7"/>
<dbReference type="RefSeq" id="WP_111470244.1">
    <property type="nucleotide sequence ID" value="NZ_QLIX01000008.1"/>
</dbReference>
<protein>
    <submittedName>
        <fullName evidence="10">AI-2E family transporter</fullName>
    </submittedName>
</protein>
<gene>
    <name evidence="10" type="ORF">DOO78_13135</name>
</gene>
<feature type="compositionally biased region" description="Low complexity" evidence="8">
    <location>
        <begin position="628"/>
        <end position="643"/>
    </location>
</feature>
<dbReference type="EMBL" id="QLIX01000008">
    <property type="protein sequence ID" value="RAI58628.1"/>
    <property type="molecule type" value="Genomic_DNA"/>
</dbReference>
<proteinExistence type="inferred from homology"/>
<keyword evidence="6 9" id="KW-1133">Transmembrane helix</keyword>
<evidence type="ECO:0000256" key="5">
    <source>
        <dbReference type="ARBA" id="ARBA00022692"/>
    </source>
</evidence>
<keyword evidence="3" id="KW-0813">Transport</keyword>
<evidence type="ECO:0000256" key="2">
    <source>
        <dbReference type="ARBA" id="ARBA00009773"/>
    </source>
</evidence>
<name>A0A327MEL7_9PROT</name>
<feature type="transmembrane region" description="Helical" evidence="9">
    <location>
        <begin position="21"/>
        <end position="40"/>
    </location>
</feature>
<sequence>MPGSQPIEDIPPRLPGAQPPGLRALMTLAVGVVVVAALYLAQEVLIPITLAVLLSFVLAPLVELLRRLWLGRVPAVLLAVLLALGAILLIGGLIGTQVASLAADAPRYAMTIEHKVGAVREATIGRLNAIAGRFTHSGAEPGQAALPGPAQPEVETAPKAGAAQPQQAGSDSTTSPLDLAQRILAPVLGPLGTTAIVLVVTVFMLLQREDMRDRIIRLAGATDLHRTTTALNDAAHRLSRYFLAQLGINVLFGCIIGLGLFLIGVPSPLLWGILAALLRFVPYIGAPLAGALPVALAAAVDPGWSLALWTTGLFLVTEPIMGQVVEPMVYGHSTGLSPIAVVIAAIFWSWLWGPIGLILSTPLTLCLVVLGRHVEQLEFLDVLLGDEPALTPVESFYQRLLADDPDEALDQAELMLKQVPLSTYYDEVALKGLQLAARDVNRGVLPREQLRTIRDSIHGLVEDLEAYPDADPKLAKAAGRAGQGAPDRAAAGMAPAGWGEKATILCIAGRGPLDEAAAGMLAQLLRKHGFGTEVVPYQAVSRSRVQALDIAGARMACLLYLDLSGSPAHLRHLLRRLRERLPDRPVLVGLWPEGEPVLRDRQLQVALGTDQVATTLREAVQACLQVARQSDAAPPAAPSSAPRAAPPAAPLADPP</sequence>
<evidence type="ECO:0000256" key="7">
    <source>
        <dbReference type="ARBA" id="ARBA00023136"/>
    </source>
</evidence>
<feature type="region of interest" description="Disordered" evidence="8">
    <location>
        <begin position="628"/>
        <end position="655"/>
    </location>
</feature>
<evidence type="ECO:0000256" key="8">
    <source>
        <dbReference type="SAM" id="MobiDB-lite"/>
    </source>
</evidence>
<evidence type="ECO:0000256" key="1">
    <source>
        <dbReference type="ARBA" id="ARBA00004651"/>
    </source>
</evidence>
<evidence type="ECO:0000256" key="6">
    <source>
        <dbReference type="ARBA" id="ARBA00022989"/>
    </source>
</evidence>
<reference evidence="11" key="1">
    <citation type="submission" date="2018-06" db="EMBL/GenBank/DDBJ databases">
        <authorList>
            <person name="Khan S.A."/>
        </authorList>
    </citation>
    <scope>NUCLEOTIDE SEQUENCE [LARGE SCALE GENOMIC DNA]</scope>
    <source>
        <strain evidence="11">DB-1506</strain>
    </source>
</reference>
<feature type="transmembrane region" description="Helical" evidence="9">
    <location>
        <begin position="77"/>
        <end position="99"/>
    </location>
</feature>
<organism evidence="10 11">
    <name type="scientific">Roseicella frigidaeris</name>
    <dbReference type="NCBI Taxonomy" id="2230885"/>
    <lineage>
        <taxon>Bacteria</taxon>
        <taxon>Pseudomonadati</taxon>
        <taxon>Pseudomonadota</taxon>
        <taxon>Alphaproteobacteria</taxon>
        <taxon>Acetobacterales</taxon>
        <taxon>Roseomonadaceae</taxon>
        <taxon>Roseicella</taxon>
    </lineage>
</organism>
<keyword evidence="7 9" id="KW-0472">Membrane</keyword>
<keyword evidence="5 9" id="KW-0812">Transmembrane</keyword>
<comment type="caution">
    <text evidence="10">The sequence shown here is derived from an EMBL/GenBank/DDBJ whole genome shotgun (WGS) entry which is preliminary data.</text>
</comment>
<feature type="region of interest" description="Disordered" evidence="8">
    <location>
        <begin position="141"/>
        <end position="174"/>
    </location>
</feature>
<feature type="transmembrane region" description="Helical" evidence="9">
    <location>
        <begin position="337"/>
        <end position="370"/>
    </location>
</feature>
<feature type="transmembrane region" description="Helical" evidence="9">
    <location>
        <begin position="46"/>
        <end position="65"/>
    </location>
</feature>